<dbReference type="Gene3D" id="1.10.340.30">
    <property type="entry name" value="Hypothetical protein, domain 2"/>
    <property type="match status" value="1"/>
</dbReference>
<proteinExistence type="predicted"/>
<accession>A0ABW4YPZ4</accession>
<dbReference type="InterPro" id="IPR005019">
    <property type="entry name" value="Adenine_glyco"/>
</dbReference>
<dbReference type="SUPFAM" id="SSF48150">
    <property type="entry name" value="DNA-glycosylase"/>
    <property type="match status" value="1"/>
</dbReference>
<dbReference type="Pfam" id="PF03352">
    <property type="entry name" value="Adenine_glyco"/>
    <property type="match status" value="1"/>
</dbReference>
<name>A0ABW4YPZ4_9BACL</name>
<dbReference type="PANTHER" id="PTHR30037">
    <property type="entry name" value="DNA-3-METHYLADENINE GLYCOSYLASE 1"/>
    <property type="match status" value="1"/>
</dbReference>
<dbReference type="InterPro" id="IPR011257">
    <property type="entry name" value="DNA_glycosylase"/>
</dbReference>
<gene>
    <name evidence="1" type="ORF">ACFSJH_18655</name>
</gene>
<dbReference type="RefSeq" id="WP_377775000.1">
    <property type="nucleotide sequence ID" value="NZ_JBHUHO010000046.1"/>
</dbReference>
<dbReference type="Proteomes" id="UP001597362">
    <property type="component" value="Unassembled WGS sequence"/>
</dbReference>
<comment type="caution">
    <text evidence="1">The sequence shown here is derived from an EMBL/GenBank/DDBJ whole genome shotgun (WGS) entry which is preliminary data.</text>
</comment>
<evidence type="ECO:0000313" key="2">
    <source>
        <dbReference type="Proteomes" id="UP001597362"/>
    </source>
</evidence>
<sequence>MDKLVTRCDWAMKHALEEKYHDQFWGIPVHDDKQLFKMLLLEGQQAGLSWLTILKKMDTLCAAYDNFDPVKLAEYDEQKVAQLLADEGIIRNRQKVQAAIHNAKQYLKLCEQHQSLDRFLWSYVDFQPIQNNWSVITEVPARSELSDQISQDLKRLGFKFVGTTTMYAFMQAVGIVNDHLLTCSFREADRIV</sequence>
<organism evidence="1 2">
    <name type="scientific">Paenibacillus yanchengensis</name>
    <dbReference type="NCBI Taxonomy" id="2035833"/>
    <lineage>
        <taxon>Bacteria</taxon>
        <taxon>Bacillati</taxon>
        <taxon>Bacillota</taxon>
        <taxon>Bacilli</taxon>
        <taxon>Bacillales</taxon>
        <taxon>Paenibacillaceae</taxon>
        <taxon>Paenibacillus</taxon>
    </lineage>
</organism>
<evidence type="ECO:0000313" key="1">
    <source>
        <dbReference type="EMBL" id="MFD2117755.1"/>
    </source>
</evidence>
<dbReference type="EMBL" id="JBHUHO010000046">
    <property type="protein sequence ID" value="MFD2117755.1"/>
    <property type="molecule type" value="Genomic_DNA"/>
</dbReference>
<dbReference type="PANTHER" id="PTHR30037:SF4">
    <property type="entry name" value="DNA-3-METHYLADENINE GLYCOSYLASE I"/>
    <property type="match status" value="1"/>
</dbReference>
<protein>
    <submittedName>
        <fullName evidence="1">DNA-3-methyladenine glycosylase I</fullName>
    </submittedName>
</protein>
<reference evidence="2" key="1">
    <citation type="journal article" date="2019" name="Int. J. Syst. Evol. Microbiol.">
        <title>The Global Catalogue of Microorganisms (GCM) 10K type strain sequencing project: providing services to taxonomists for standard genome sequencing and annotation.</title>
        <authorList>
            <consortium name="The Broad Institute Genomics Platform"/>
            <consortium name="The Broad Institute Genome Sequencing Center for Infectious Disease"/>
            <person name="Wu L."/>
            <person name="Ma J."/>
        </authorList>
    </citation>
    <scope>NUCLEOTIDE SEQUENCE [LARGE SCALE GENOMIC DNA]</scope>
    <source>
        <strain evidence="2">GH52</strain>
    </source>
</reference>
<keyword evidence="2" id="KW-1185">Reference proteome</keyword>
<dbReference type="InterPro" id="IPR052891">
    <property type="entry name" value="DNA-3mA_glycosylase"/>
</dbReference>